<feature type="non-terminal residue" evidence="2">
    <location>
        <position position="163"/>
    </location>
</feature>
<proteinExistence type="predicted"/>
<dbReference type="Proteomes" id="UP000838878">
    <property type="component" value="Chromosome 9"/>
</dbReference>
<reference evidence="2" key="1">
    <citation type="submission" date="2021-12" db="EMBL/GenBank/DDBJ databases">
        <authorList>
            <person name="Martin H S."/>
        </authorList>
    </citation>
    <scope>NUCLEOTIDE SEQUENCE</scope>
</reference>
<evidence type="ECO:0000313" key="2">
    <source>
        <dbReference type="EMBL" id="CAH0731045.1"/>
    </source>
</evidence>
<sequence>MRNNNAPAERLAITVRYLGTGWSFEEFKLSYHRGAFTARTIGQETCQLIWNCLKAVCIPEPTQDMSIEIASGFLQNTNFPDCLEVHSYVWRNYLSREKYNANVAGVRLMSVFIPGLPKKAKFCGLVDPKFHWYSRSHDDASFPDAGGCLPDTDDDSEDESLFL</sequence>
<evidence type="ECO:0000313" key="3">
    <source>
        <dbReference type="Proteomes" id="UP000838878"/>
    </source>
</evidence>
<keyword evidence="3" id="KW-1185">Reference proteome</keyword>
<accession>A0A8J9VPQ4</accession>
<dbReference type="AlphaFoldDB" id="A0A8J9VPQ4"/>
<gene>
    <name evidence="2" type="ORF">BINO364_LOCUS15958</name>
</gene>
<organism evidence="2 3">
    <name type="scientific">Brenthis ino</name>
    <name type="common">lesser marbled fritillary</name>
    <dbReference type="NCBI Taxonomy" id="405034"/>
    <lineage>
        <taxon>Eukaryota</taxon>
        <taxon>Metazoa</taxon>
        <taxon>Ecdysozoa</taxon>
        <taxon>Arthropoda</taxon>
        <taxon>Hexapoda</taxon>
        <taxon>Insecta</taxon>
        <taxon>Pterygota</taxon>
        <taxon>Neoptera</taxon>
        <taxon>Endopterygota</taxon>
        <taxon>Lepidoptera</taxon>
        <taxon>Glossata</taxon>
        <taxon>Ditrysia</taxon>
        <taxon>Papilionoidea</taxon>
        <taxon>Nymphalidae</taxon>
        <taxon>Heliconiinae</taxon>
        <taxon>Argynnini</taxon>
        <taxon>Brenthis</taxon>
    </lineage>
</organism>
<dbReference type="EMBL" id="OV170229">
    <property type="protein sequence ID" value="CAH0731045.1"/>
    <property type="molecule type" value="Genomic_DNA"/>
</dbReference>
<name>A0A8J9VPQ4_9NEOP</name>
<protein>
    <submittedName>
        <fullName evidence="2">Uncharacterized protein</fullName>
    </submittedName>
</protein>
<feature type="region of interest" description="Disordered" evidence="1">
    <location>
        <begin position="144"/>
        <end position="163"/>
    </location>
</feature>
<feature type="compositionally biased region" description="Acidic residues" evidence="1">
    <location>
        <begin position="151"/>
        <end position="163"/>
    </location>
</feature>
<dbReference type="OrthoDB" id="2668416at2759"/>
<evidence type="ECO:0000256" key="1">
    <source>
        <dbReference type="SAM" id="MobiDB-lite"/>
    </source>
</evidence>